<evidence type="ECO:0000256" key="6">
    <source>
        <dbReference type="PROSITE-ProRule" id="PRU10141"/>
    </source>
</evidence>
<dbReference type="InterPro" id="IPR017441">
    <property type="entry name" value="Protein_kinase_ATP_BS"/>
</dbReference>
<dbReference type="InterPro" id="IPR000719">
    <property type="entry name" value="Prot_kinase_dom"/>
</dbReference>
<dbReference type="InterPro" id="IPR051681">
    <property type="entry name" value="Ser/Thr_Kinases-Pseudokinases"/>
</dbReference>
<feature type="binding site" evidence="6">
    <location>
        <position position="807"/>
    </location>
    <ligand>
        <name>ATP</name>
        <dbReference type="ChEBI" id="CHEBI:30616"/>
    </ligand>
</feature>
<evidence type="ECO:0000256" key="5">
    <source>
        <dbReference type="ARBA" id="ARBA00022840"/>
    </source>
</evidence>
<dbReference type="AlphaFoldDB" id="E1Z7H7"/>
<dbReference type="OrthoDB" id="26722at2759"/>
<dbReference type="PROSITE" id="PS00108">
    <property type="entry name" value="PROTEIN_KINASE_ST"/>
    <property type="match status" value="1"/>
</dbReference>
<keyword evidence="4" id="KW-0418">Kinase</keyword>
<feature type="region of interest" description="Disordered" evidence="7">
    <location>
        <begin position="514"/>
        <end position="551"/>
    </location>
</feature>
<dbReference type="GO" id="GO:0005524">
    <property type="term" value="F:ATP binding"/>
    <property type="evidence" value="ECO:0007669"/>
    <property type="project" value="UniProtKB-UniRule"/>
</dbReference>
<evidence type="ECO:0000313" key="12">
    <source>
        <dbReference type="Proteomes" id="UP000008141"/>
    </source>
</evidence>
<feature type="compositionally biased region" description="Low complexity" evidence="7">
    <location>
        <begin position="728"/>
        <end position="745"/>
    </location>
</feature>
<evidence type="ECO:0000259" key="10">
    <source>
        <dbReference type="PROSITE" id="PS50011"/>
    </source>
</evidence>
<evidence type="ECO:0000313" key="11">
    <source>
        <dbReference type="EMBL" id="EFN58171.1"/>
    </source>
</evidence>
<dbReference type="GeneID" id="17357349"/>
<feature type="region of interest" description="Disordered" evidence="7">
    <location>
        <begin position="668"/>
        <end position="745"/>
    </location>
</feature>
<dbReference type="eggNOG" id="KOG0192">
    <property type="taxonomic scope" value="Eukaryota"/>
</dbReference>
<dbReference type="STRING" id="554065.E1Z7H7"/>
<evidence type="ECO:0000256" key="4">
    <source>
        <dbReference type="ARBA" id="ARBA00022777"/>
    </source>
</evidence>
<feature type="compositionally biased region" description="Polar residues" evidence="7">
    <location>
        <begin position="686"/>
        <end position="695"/>
    </location>
</feature>
<dbReference type="PROSITE" id="PS50011">
    <property type="entry name" value="PROTEIN_KINASE_DOM"/>
    <property type="match status" value="1"/>
</dbReference>
<keyword evidence="3 6" id="KW-0547">Nucleotide-binding</keyword>
<keyword evidence="1" id="KW-0723">Serine/threonine-protein kinase</keyword>
<sequence>MRLLLGLLLLLAAGAAAHHDGLFPSEGYIGAEDVPGFFAVFAPEVTFGGTVLFSTIAHTEGFSASEAGDCATACRNTSGCGWFNYCNAQAGCTFGNRTAVYRECLLMAANCTLIPRVIERGKEAGLASIAGFPIRTRVLPALPGYVVRQAQGVVGGDFPCNQSIVPGICAFSAAINAGAACSNSLADQCNSVMVYENGTDGCSSQVAVLKTANLAPSNSFMAPTTYVLEKVDGAPTGKFLLKAESSLIQPTAAELEAAAAAANGTSGSNNSWVGCIVANGNAIMAGDLVGSVDGVPTAEGCCRECRKRSPRCNVWHWCNQTGGCRYEDLSTLIDLQDKQCELRYQFTAEPSTGGPPYVLVEGPEAAGFTAGAPLVVAPPQDLEGYTLYNGAGLFGQPGYACNGSLAPDLEECVLAMAPPQMGNFCTADPACAAGTSRLGVFPRTEGANTSFMVPNPSAAVYVKDATPSSSSGGSSSSGLSAGAIAGIAVGGAVVAVVAGAGAWVLLRRRRQRGGGARAVTPAAAPKSNGGLAQPDQQPAQHPSDAGGKISGLGLQEGSFRGVLGVGSAGSSQHLLPLHSFGSSGAAGPPSGLPIQHQALPGGPGGGTIAGGTTIVGAVERTATRFNAAAARPPPASPFVALRQSRMASCAAAAAAGIARHSGGASLPSAALGSGAEGRPARPVSQAELSPEQSGASGELAELMRHRAAEEAAASVPASSARLGGGPASGSTAPTSGSGSASLGASSGSTPSQYLSLAALPPSLQAWLIPPSAVEYQRRANGEVVELGKGASGRVIRAVYNGEVVAAKEVEVGRAVESQEAFLTEAQRMQALRHPQLVAFYGVCLDGPIGILLLELCEGRDLGSVLRLRGGDGQRLFGWRRHGCRVAWEVATALNYLHSKGVVHMDVKSGNVLLTYRGAAKLSDVGLSRLQTKTYLSDLPSVVGTFSWVAPEVLMGGRCTQSVDIYSFSVLLWEIITGGQPVRGHLRQPLVPEECPQEAADLMAECGSLDPTARPTAQQVMLRLQAMMEGRHGPAAQQPATAE</sequence>
<feature type="domain" description="Protein kinase" evidence="10">
    <location>
        <begin position="780"/>
        <end position="1027"/>
    </location>
</feature>
<dbReference type="EMBL" id="GL433838">
    <property type="protein sequence ID" value="EFN58171.1"/>
    <property type="molecule type" value="Genomic_DNA"/>
</dbReference>
<feature type="signal peptide" evidence="9">
    <location>
        <begin position="1"/>
        <end position="17"/>
    </location>
</feature>
<name>E1Z7H7_CHLVA</name>
<evidence type="ECO:0000256" key="9">
    <source>
        <dbReference type="SAM" id="SignalP"/>
    </source>
</evidence>
<evidence type="ECO:0000256" key="1">
    <source>
        <dbReference type="ARBA" id="ARBA00022527"/>
    </source>
</evidence>
<dbReference type="PROSITE" id="PS00107">
    <property type="entry name" value="PROTEIN_KINASE_ATP"/>
    <property type="match status" value="1"/>
</dbReference>
<gene>
    <name evidence="11" type="ORF">CHLNCDRAFT_57033</name>
</gene>
<dbReference type="Gene3D" id="1.10.510.10">
    <property type="entry name" value="Transferase(Phosphotransferase) domain 1"/>
    <property type="match status" value="1"/>
</dbReference>
<protein>
    <recommendedName>
        <fullName evidence="10">Protein kinase domain-containing protein</fullName>
    </recommendedName>
</protein>
<keyword evidence="8" id="KW-1133">Transmembrane helix</keyword>
<evidence type="ECO:0000256" key="8">
    <source>
        <dbReference type="SAM" id="Phobius"/>
    </source>
</evidence>
<dbReference type="PANTHER" id="PTHR44329:SF214">
    <property type="entry name" value="PROTEIN KINASE DOMAIN-CONTAINING PROTEIN"/>
    <property type="match status" value="1"/>
</dbReference>
<feature type="compositionally biased region" description="Low complexity" evidence="7">
    <location>
        <begin position="710"/>
        <end position="721"/>
    </location>
</feature>
<accession>E1Z7H7</accession>
<proteinExistence type="predicted"/>
<keyword evidence="12" id="KW-1185">Reference proteome</keyword>
<dbReference type="RefSeq" id="XP_005850273.1">
    <property type="nucleotide sequence ID" value="XM_005850211.1"/>
</dbReference>
<dbReference type="Pfam" id="PF07714">
    <property type="entry name" value="PK_Tyr_Ser-Thr"/>
    <property type="match status" value="1"/>
</dbReference>
<dbReference type="SMART" id="SM00220">
    <property type="entry name" value="S_TKc"/>
    <property type="match status" value="1"/>
</dbReference>
<organism evidence="12">
    <name type="scientific">Chlorella variabilis</name>
    <name type="common">Green alga</name>
    <dbReference type="NCBI Taxonomy" id="554065"/>
    <lineage>
        <taxon>Eukaryota</taxon>
        <taxon>Viridiplantae</taxon>
        <taxon>Chlorophyta</taxon>
        <taxon>core chlorophytes</taxon>
        <taxon>Trebouxiophyceae</taxon>
        <taxon>Chlorellales</taxon>
        <taxon>Chlorellaceae</taxon>
        <taxon>Chlorella clade</taxon>
        <taxon>Chlorella</taxon>
    </lineage>
</organism>
<evidence type="ECO:0000256" key="3">
    <source>
        <dbReference type="ARBA" id="ARBA00022741"/>
    </source>
</evidence>
<evidence type="ECO:0000256" key="2">
    <source>
        <dbReference type="ARBA" id="ARBA00022679"/>
    </source>
</evidence>
<dbReference type="Gene3D" id="3.50.4.10">
    <property type="entry name" value="Hepatocyte Growth Factor"/>
    <property type="match status" value="1"/>
</dbReference>
<dbReference type="InterPro" id="IPR011009">
    <property type="entry name" value="Kinase-like_dom_sf"/>
</dbReference>
<reference evidence="11 12" key="1">
    <citation type="journal article" date="2010" name="Plant Cell">
        <title>The Chlorella variabilis NC64A genome reveals adaptation to photosymbiosis, coevolution with viruses, and cryptic sex.</title>
        <authorList>
            <person name="Blanc G."/>
            <person name="Duncan G."/>
            <person name="Agarkova I."/>
            <person name="Borodovsky M."/>
            <person name="Gurnon J."/>
            <person name="Kuo A."/>
            <person name="Lindquist E."/>
            <person name="Lucas S."/>
            <person name="Pangilinan J."/>
            <person name="Polle J."/>
            <person name="Salamov A."/>
            <person name="Terry A."/>
            <person name="Yamada T."/>
            <person name="Dunigan D.D."/>
            <person name="Grigoriev I.V."/>
            <person name="Claverie J.M."/>
            <person name="Van Etten J.L."/>
        </authorList>
    </citation>
    <scope>NUCLEOTIDE SEQUENCE [LARGE SCALE GENOMIC DNA]</scope>
    <source>
        <strain evidence="11 12">NC64A</strain>
    </source>
</reference>
<dbReference type="InParanoid" id="E1Z7H7"/>
<feature type="chain" id="PRO_5003156195" description="Protein kinase domain-containing protein" evidence="9">
    <location>
        <begin position="18"/>
        <end position="1042"/>
    </location>
</feature>
<dbReference type="PANTHER" id="PTHR44329">
    <property type="entry name" value="SERINE/THREONINE-PROTEIN KINASE TNNI3K-RELATED"/>
    <property type="match status" value="1"/>
</dbReference>
<keyword evidence="8" id="KW-0812">Transmembrane</keyword>
<keyword evidence="5 6" id="KW-0067">ATP-binding</keyword>
<keyword evidence="9" id="KW-0732">Signal</keyword>
<dbReference type="KEGG" id="cvr:CHLNCDRAFT_57033"/>
<dbReference type="SUPFAM" id="SSF56112">
    <property type="entry name" value="Protein kinase-like (PK-like)"/>
    <property type="match status" value="1"/>
</dbReference>
<dbReference type="GO" id="GO:0004674">
    <property type="term" value="F:protein serine/threonine kinase activity"/>
    <property type="evidence" value="ECO:0007669"/>
    <property type="project" value="TreeGrafter"/>
</dbReference>
<feature type="transmembrane region" description="Helical" evidence="8">
    <location>
        <begin position="479"/>
        <end position="506"/>
    </location>
</feature>
<dbReference type="Proteomes" id="UP000008141">
    <property type="component" value="Unassembled WGS sequence"/>
</dbReference>
<dbReference type="InterPro" id="IPR001245">
    <property type="entry name" value="Ser-Thr/Tyr_kinase_cat_dom"/>
</dbReference>
<keyword evidence="8" id="KW-0472">Membrane</keyword>
<keyword evidence="2" id="KW-0808">Transferase</keyword>
<evidence type="ECO:0000256" key="7">
    <source>
        <dbReference type="SAM" id="MobiDB-lite"/>
    </source>
</evidence>
<dbReference type="InterPro" id="IPR008271">
    <property type="entry name" value="Ser/Thr_kinase_AS"/>
</dbReference>